<evidence type="ECO:0000313" key="3">
    <source>
        <dbReference type="Proteomes" id="UP000069940"/>
    </source>
</evidence>
<feature type="signal peptide" evidence="1">
    <location>
        <begin position="1"/>
        <end position="20"/>
    </location>
</feature>
<accession>A0ABM1ZBI0</accession>
<dbReference type="EnsemblMetazoa" id="AALFPA23_016891.R24673">
    <property type="protein sequence ID" value="AALFPA23_016891.P24673"/>
    <property type="gene ID" value="AALFPA23_016891"/>
</dbReference>
<keyword evidence="1" id="KW-0732">Signal</keyword>
<sequence length="141" mass="14759">MKSILVLSIVIYMMIRSSNCDPDTETHSNIKQEKIKSIAPAIDGAKIGAGWPQISSPKENDKIRMPNPIMGIAKPGSNMEAGGAFGGVKSGCTGKPVRGSQPPMMPIKASGASFGGLSANHGSIIKMTMKPPMGVISEVKH</sequence>
<dbReference type="GeneID" id="115256118"/>
<reference evidence="3" key="1">
    <citation type="journal article" date="2015" name="Proc. Natl. Acad. Sci. U.S.A.">
        <title>Genome sequence of the Asian Tiger mosquito, Aedes albopictus, reveals insights into its biology, genetics, and evolution.</title>
        <authorList>
            <person name="Chen X.G."/>
            <person name="Jiang X."/>
            <person name="Gu J."/>
            <person name="Xu M."/>
            <person name="Wu Y."/>
            <person name="Deng Y."/>
            <person name="Zhang C."/>
            <person name="Bonizzoni M."/>
            <person name="Dermauw W."/>
            <person name="Vontas J."/>
            <person name="Armbruster P."/>
            <person name="Huang X."/>
            <person name="Yang Y."/>
            <person name="Zhang H."/>
            <person name="He W."/>
            <person name="Peng H."/>
            <person name="Liu Y."/>
            <person name="Wu K."/>
            <person name="Chen J."/>
            <person name="Lirakis M."/>
            <person name="Topalis P."/>
            <person name="Van Leeuwen T."/>
            <person name="Hall A.B."/>
            <person name="Jiang X."/>
            <person name="Thorpe C."/>
            <person name="Mueller R.L."/>
            <person name="Sun C."/>
            <person name="Waterhouse R.M."/>
            <person name="Yan G."/>
            <person name="Tu Z.J."/>
            <person name="Fang X."/>
            <person name="James A.A."/>
        </authorList>
    </citation>
    <scope>NUCLEOTIDE SEQUENCE [LARGE SCALE GENOMIC DNA]</scope>
    <source>
        <strain evidence="3">Foshan</strain>
    </source>
</reference>
<proteinExistence type="predicted"/>
<protein>
    <recommendedName>
        <fullName evidence="4">Secreted protein</fullName>
    </recommendedName>
</protein>
<evidence type="ECO:0000256" key="1">
    <source>
        <dbReference type="SAM" id="SignalP"/>
    </source>
</evidence>
<dbReference type="Proteomes" id="UP000069940">
    <property type="component" value="Unassembled WGS sequence"/>
</dbReference>
<organism evidence="2 3">
    <name type="scientific">Aedes albopictus</name>
    <name type="common">Asian tiger mosquito</name>
    <name type="synonym">Stegomyia albopicta</name>
    <dbReference type="NCBI Taxonomy" id="7160"/>
    <lineage>
        <taxon>Eukaryota</taxon>
        <taxon>Metazoa</taxon>
        <taxon>Ecdysozoa</taxon>
        <taxon>Arthropoda</taxon>
        <taxon>Hexapoda</taxon>
        <taxon>Insecta</taxon>
        <taxon>Pterygota</taxon>
        <taxon>Neoptera</taxon>
        <taxon>Endopterygota</taxon>
        <taxon>Diptera</taxon>
        <taxon>Nematocera</taxon>
        <taxon>Culicoidea</taxon>
        <taxon>Culicidae</taxon>
        <taxon>Culicinae</taxon>
        <taxon>Aedini</taxon>
        <taxon>Aedes</taxon>
        <taxon>Stegomyia</taxon>
    </lineage>
</organism>
<evidence type="ECO:0008006" key="4">
    <source>
        <dbReference type="Google" id="ProtNLM"/>
    </source>
</evidence>
<name>A0ABM1ZBI0_AEDAL</name>
<keyword evidence="3" id="KW-1185">Reference proteome</keyword>
<dbReference type="RefSeq" id="XP_029710234.1">
    <property type="nucleotide sequence ID" value="XM_029854374.2"/>
</dbReference>
<reference evidence="2" key="2">
    <citation type="submission" date="2025-05" db="UniProtKB">
        <authorList>
            <consortium name="EnsemblMetazoa"/>
        </authorList>
    </citation>
    <scope>IDENTIFICATION</scope>
    <source>
        <strain evidence="2">Foshan</strain>
    </source>
</reference>
<evidence type="ECO:0000313" key="2">
    <source>
        <dbReference type="EnsemblMetazoa" id="AALFPA23_016891.P24673"/>
    </source>
</evidence>
<feature type="chain" id="PRO_5047432910" description="Secreted protein" evidence="1">
    <location>
        <begin position="21"/>
        <end position="141"/>
    </location>
</feature>